<dbReference type="SUPFAM" id="SSF53955">
    <property type="entry name" value="Lysozyme-like"/>
    <property type="match status" value="1"/>
</dbReference>
<evidence type="ECO:0000313" key="3">
    <source>
        <dbReference type="EMBL" id="NGN81899.1"/>
    </source>
</evidence>
<accession>A0ABX0D4T1</accession>
<feature type="chain" id="PRO_5045224297" description="Transglycosylase SLT domain-containing protein" evidence="2">
    <location>
        <begin position="34"/>
        <end position="428"/>
    </location>
</feature>
<evidence type="ECO:0000313" key="4">
    <source>
        <dbReference type="Proteomes" id="UP000479226"/>
    </source>
</evidence>
<feature type="region of interest" description="Disordered" evidence="1">
    <location>
        <begin position="269"/>
        <end position="316"/>
    </location>
</feature>
<feature type="signal peptide" evidence="2">
    <location>
        <begin position="1"/>
        <end position="33"/>
    </location>
</feature>
<feature type="compositionally biased region" description="Low complexity" evidence="1">
    <location>
        <begin position="280"/>
        <end position="303"/>
    </location>
</feature>
<keyword evidence="4" id="KW-1185">Reference proteome</keyword>
<comment type="caution">
    <text evidence="3">The sequence shown here is derived from an EMBL/GenBank/DDBJ whole genome shotgun (WGS) entry which is preliminary data.</text>
</comment>
<evidence type="ECO:0000256" key="2">
    <source>
        <dbReference type="SAM" id="SignalP"/>
    </source>
</evidence>
<dbReference type="Proteomes" id="UP000479226">
    <property type="component" value="Unassembled WGS sequence"/>
</dbReference>
<proteinExistence type="predicted"/>
<keyword evidence="2" id="KW-0732">Signal</keyword>
<feature type="compositionally biased region" description="Basic and acidic residues" evidence="1">
    <location>
        <begin position="269"/>
        <end position="279"/>
    </location>
</feature>
<gene>
    <name evidence="3" type="ORF">G6N77_00255</name>
</gene>
<organism evidence="3 4">
    <name type="scientific">Arthrobacter silviterrae</name>
    <dbReference type="NCBI Taxonomy" id="2026658"/>
    <lineage>
        <taxon>Bacteria</taxon>
        <taxon>Bacillati</taxon>
        <taxon>Actinomycetota</taxon>
        <taxon>Actinomycetes</taxon>
        <taxon>Micrococcales</taxon>
        <taxon>Micrococcaceae</taxon>
        <taxon>Arthrobacter</taxon>
    </lineage>
</organism>
<dbReference type="EMBL" id="JAAKZI010000001">
    <property type="protein sequence ID" value="NGN81899.1"/>
    <property type="molecule type" value="Genomic_DNA"/>
</dbReference>
<dbReference type="InterPro" id="IPR023346">
    <property type="entry name" value="Lysozyme-like_dom_sf"/>
</dbReference>
<evidence type="ECO:0000256" key="1">
    <source>
        <dbReference type="SAM" id="MobiDB-lite"/>
    </source>
</evidence>
<dbReference type="RefSeq" id="WP_165179999.1">
    <property type="nucleotide sequence ID" value="NZ_JAAKZI010000001.1"/>
</dbReference>
<evidence type="ECO:0008006" key="5">
    <source>
        <dbReference type="Google" id="ProtNLM"/>
    </source>
</evidence>
<reference evidence="3 4" key="1">
    <citation type="submission" date="2020-02" db="EMBL/GenBank/DDBJ databases">
        <title>Genome sequence of the type strain DSM 27180 of Arthrobacter silviterrae.</title>
        <authorList>
            <person name="Gao J."/>
            <person name="Sun J."/>
        </authorList>
    </citation>
    <scope>NUCLEOTIDE SEQUENCE [LARGE SCALE GENOMIC DNA]</scope>
    <source>
        <strain evidence="3 4">DSM 27180</strain>
    </source>
</reference>
<sequence>MSSFSRRFLRTLAATTVAGVLALSGVAANPVVADDGPPTGFPTWADVQAAKGNVAATQAEATKISGLLDNLQTQAGVLGLAAVKAGADAAVARQNLDRVTQQVQVLDAESQKAAATGAKYRQEAVAVAVQSYKTGGTSLGLIATLSSLSSQGSLEGLDTLHRVGEEAAAKQTLAQNSAQVATSLSDSKKAAEAERARLAGLAKTALDAAVAAQAAVEAQVASTKTQSQTLVAQLASLKNTTAAVEQKYRAGQEALAAYNAAQEAKRKAAAEQAAREQAARDQAAANQAAANQAAANQAAANQPAPDPGNGWIPPEVLLPNIPGGAVNDPGGAQAYASSQLASFGWGQGQFQYLLLLWNQESSWLTNATNPSSGAYGIAQSLPPDKYSSAGSDWLTNYRTQINWGLGYIRATYGSPQGAWAHEVAFNWY</sequence>
<name>A0ABX0D4T1_9MICC</name>
<protein>
    <recommendedName>
        <fullName evidence="5">Transglycosylase SLT domain-containing protein</fullName>
    </recommendedName>
</protein>